<protein>
    <submittedName>
        <fullName evidence="1">Uncharacterized protein</fullName>
    </submittedName>
</protein>
<name>A0ACB9GD36_CICIN</name>
<comment type="caution">
    <text evidence="1">The sequence shown here is derived from an EMBL/GenBank/DDBJ whole genome shotgun (WGS) entry which is preliminary data.</text>
</comment>
<evidence type="ECO:0000313" key="2">
    <source>
        <dbReference type="Proteomes" id="UP001055811"/>
    </source>
</evidence>
<dbReference type="Proteomes" id="UP001055811">
    <property type="component" value="Linkage Group LG02"/>
</dbReference>
<organism evidence="1 2">
    <name type="scientific">Cichorium intybus</name>
    <name type="common">Chicory</name>
    <dbReference type="NCBI Taxonomy" id="13427"/>
    <lineage>
        <taxon>Eukaryota</taxon>
        <taxon>Viridiplantae</taxon>
        <taxon>Streptophyta</taxon>
        <taxon>Embryophyta</taxon>
        <taxon>Tracheophyta</taxon>
        <taxon>Spermatophyta</taxon>
        <taxon>Magnoliopsida</taxon>
        <taxon>eudicotyledons</taxon>
        <taxon>Gunneridae</taxon>
        <taxon>Pentapetalae</taxon>
        <taxon>asterids</taxon>
        <taxon>campanulids</taxon>
        <taxon>Asterales</taxon>
        <taxon>Asteraceae</taxon>
        <taxon>Cichorioideae</taxon>
        <taxon>Cichorieae</taxon>
        <taxon>Cichoriinae</taxon>
        <taxon>Cichorium</taxon>
    </lineage>
</organism>
<gene>
    <name evidence="1" type="ORF">L2E82_10627</name>
</gene>
<dbReference type="EMBL" id="CM042010">
    <property type="protein sequence ID" value="KAI3780642.1"/>
    <property type="molecule type" value="Genomic_DNA"/>
</dbReference>
<reference evidence="2" key="1">
    <citation type="journal article" date="2022" name="Mol. Ecol. Resour.">
        <title>The genomes of chicory, endive, great burdock and yacon provide insights into Asteraceae palaeo-polyploidization history and plant inulin production.</title>
        <authorList>
            <person name="Fan W."/>
            <person name="Wang S."/>
            <person name="Wang H."/>
            <person name="Wang A."/>
            <person name="Jiang F."/>
            <person name="Liu H."/>
            <person name="Zhao H."/>
            <person name="Xu D."/>
            <person name="Zhang Y."/>
        </authorList>
    </citation>
    <scope>NUCLEOTIDE SEQUENCE [LARGE SCALE GENOMIC DNA]</scope>
    <source>
        <strain evidence="2">cv. Punajuju</strain>
    </source>
</reference>
<proteinExistence type="predicted"/>
<keyword evidence="2" id="KW-1185">Reference proteome</keyword>
<reference evidence="1 2" key="2">
    <citation type="journal article" date="2022" name="Mol. Ecol. Resour.">
        <title>The genomes of chicory, endive, great burdock and yacon provide insights into Asteraceae paleo-polyploidization history and plant inulin production.</title>
        <authorList>
            <person name="Fan W."/>
            <person name="Wang S."/>
            <person name="Wang H."/>
            <person name="Wang A."/>
            <person name="Jiang F."/>
            <person name="Liu H."/>
            <person name="Zhao H."/>
            <person name="Xu D."/>
            <person name="Zhang Y."/>
        </authorList>
    </citation>
    <scope>NUCLEOTIDE SEQUENCE [LARGE SCALE GENOMIC DNA]</scope>
    <source>
        <strain evidence="2">cv. Punajuju</strain>
        <tissue evidence="1">Leaves</tissue>
    </source>
</reference>
<evidence type="ECO:0000313" key="1">
    <source>
        <dbReference type="EMBL" id="KAI3780642.1"/>
    </source>
</evidence>
<accession>A0ACB9GD36</accession>
<sequence length="90" mass="9405">MAFTDVVYYAKLSIDVSDTVHIGSGWTNTEVSSSVHSTDPIAIYQVNYVLLPEAIFGTHIPPPVSAPNIAPVANSPEADGGKPKGKPASP</sequence>